<dbReference type="PANTHER" id="PTHR46696">
    <property type="entry name" value="P450, PUTATIVE (EUROFUNG)-RELATED"/>
    <property type="match status" value="1"/>
</dbReference>
<dbReference type="AlphaFoldDB" id="A0AAQ0HJK3"/>
<dbReference type="PROSITE" id="PS00086">
    <property type="entry name" value="CYTOCHROME_P450"/>
    <property type="match status" value="1"/>
</dbReference>
<keyword evidence="6 8" id="KW-0503">Monooxygenase</keyword>
<dbReference type="CDD" id="cd11030">
    <property type="entry name" value="CYP105-like"/>
    <property type="match status" value="1"/>
</dbReference>
<gene>
    <name evidence="9" type="ORF">ATH84_101557</name>
</gene>
<dbReference type="InterPro" id="IPR002397">
    <property type="entry name" value="Cyt_P450_B"/>
</dbReference>
<dbReference type="PANTHER" id="PTHR46696:SF6">
    <property type="entry name" value="P450, PUTATIVE (EUROFUNG)-RELATED"/>
    <property type="match status" value="1"/>
</dbReference>
<comment type="caution">
    <text evidence="9">The sequence shown here is derived from an EMBL/GenBank/DDBJ whole genome shotgun (WGS) entry which is preliminary data.</text>
</comment>
<comment type="function">
    <text evidence="7">Cytochromes P450 are a group of heme-thiolate monooxygenases. They oxidize a variety of structurally unrelated compounds, including steroids, fatty acids, and xenobiotics.</text>
</comment>
<reference evidence="9 10" key="1">
    <citation type="submission" date="2018-08" db="EMBL/GenBank/DDBJ databases">
        <title>Genomic Encyclopedia of Archaeal and Bacterial Type Strains, Phase II (KMG-II): from individual species to whole genera.</title>
        <authorList>
            <person name="Goeker M."/>
        </authorList>
    </citation>
    <scope>NUCLEOTIDE SEQUENCE [LARGE SCALE GENOMIC DNA]</scope>
    <source>
        <strain evidence="9 10">DSM 582</strain>
    </source>
</reference>
<evidence type="ECO:0000256" key="3">
    <source>
        <dbReference type="ARBA" id="ARBA00022723"/>
    </source>
</evidence>
<keyword evidence="2 8" id="KW-0349">Heme</keyword>
<evidence type="ECO:0000256" key="6">
    <source>
        <dbReference type="ARBA" id="ARBA00023033"/>
    </source>
</evidence>
<comment type="similarity">
    <text evidence="1 8">Belongs to the cytochrome P450 family.</text>
</comment>
<dbReference type="GO" id="GO:0020037">
    <property type="term" value="F:heme binding"/>
    <property type="evidence" value="ECO:0007669"/>
    <property type="project" value="InterPro"/>
</dbReference>
<dbReference type="PRINTS" id="PR00385">
    <property type="entry name" value="P450"/>
</dbReference>
<evidence type="ECO:0000256" key="7">
    <source>
        <dbReference type="ARBA" id="ARBA00043906"/>
    </source>
</evidence>
<dbReference type="GO" id="GO:0004497">
    <property type="term" value="F:monooxygenase activity"/>
    <property type="evidence" value="ECO:0007669"/>
    <property type="project" value="UniProtKB-KW"/>
</dbReference>
<keyword evidence="3 8" id="KW-0479">Metal-binding</keyword>
<dbReference type="InterPro" id="IPR036396">
    <property type="entry name" value="Cyt_P450_sf"/>
</dbReference>
<dbReference type="FunFam" id="1.10.630.10:FF:000018">
    <property type="entry name" value="Cytochrome P450 monooxygenase"/>
    <property type="match status" value="1"/>
</dbReference>
<evidence type="ECO:0000256" key="5">
    <source>
        <dbReference type="ARBA" id="ARBA00023004"/>
    </source>
</evidence>
<name>A0AAQ0HJK3_PARVE</name>
<dbReference type="InterPro" id="IPR017972">
    <property type="entry name" value="Cyt_P450_CS"/>
</dbReference>
<accession>A0AAQ0HJK3</accession>
<evidence type="ECO:0000313" key="10">
    <source>
        <dbReference type="Proteomes" id="UP000256794"/>
    </source>
</evidence>
<dbReference type="GO" id="GO:0005506">
    <property type="term" value="F:iron ion binding"/>
    <property type="evidence" value="ECO:0007669"/>
    <property type="project" value="InterPro"/>
</dbReference>
<dbReference type="RefSeq" id="WP_244273994.1">
    <property type="nucleotide sequence ID" value="NZ_JRKO01000006.1"/>
</dbReference>
<protein>
    <recommendedName>
        <fullName evidence="11">Cytochrome P450</fullName>
    </recommendedName>
</protein>
<evidence type="ECO:0000313" key="9">
    <source>
        <dbReference type="EMBL" id="REG46440.1"/>
    </source>
</evidence>
<dbReference type="Gene3D" id="1.10.630.10">
    <property type="entry name" value="Cytochrome P450"/>
    <property type="match status" value="1"/>
</dbReference>
<dbReference type="SUPFAM" id="SSF48264">
    <property type="entry name" value="Cytochrome P450"/>
    <property type="match status" value="1"/>
</dbReference>
<keyword evidence="4 8" id="KW-0560">Oxidoreductase</keyword>
<dbReference type="InterPro" id="IPR001128">
    <property type="entry name" value="Cyt_P450"/>
</dbReference>
<keyword evidence="5 8" id="KW-0408">Iron</keyword>
<evidence type="ECO:0000256" key="8">
    <source>
        <dbReference type="RuleBase" id="RU000461"/>
    </source>
</evidence>
<evidence type="ECO:0000256" key="1">
    <source>
        <dbReference type="ARBA" id="ARBA00010617"/>
    </source>
</evidence>
<proteinExistence type="inferred from homology"/>
<dbReference type="EMBL" id="QUMX01000015">
    <property type="protein sequence ID" value="REG46440.1"/>
    <property type="molecule type" value="Genomic_DNA"/>
</dbReference>
<dbReference type="GO" id="GO:0016705">
    <property type="term" value="F:oxidoreductase activity, acting on paired donors, with incorporation or reduction of molecular oxygen"/>
    <property type="evidence" value="ECO:0007669"/>
    <property type="project" value="InterPro"/>
</dbReference>
<organism evidence="9 10">
    <name type="scientific">Paracoccus versutus</name>
    <name type="common">Thiobacillus versutus</name>
    <dbReference type="NCBI Taxonomy" id="34007"/>
    <lineage>
        <taxon>Bacteria</taxon>
        <taxon>Pseudomonadati</taxon>
        <taxon>Pseudomonadota</taxon>
        <taxon>Alphaproteobacteria</taxon>
        <taxon>Rhodobacterales</taxon>
        <taxon>Paracoccaceae</taxon>
        <taxon>Paracoccus</taxon>
    </lineage>
</organism>
<keyword evidence="10" id="KW-1185">Reference proteome</keyword>
<dbReference type="PRINTS" id="PR00359">
    <property type="entry name" value="BP450"/>
</dbReference>
<dbReference type="Proteomes" id="UP000256794">
    <property type="component" value="Unassembled WGS sequence"/>
</dbReference>
<evidence type="ECO:0000256" key="4">
    <source>
        <dbReference type="ARBA" id="ARBA00023002"/>
    </source>
</evidence>
<evidence type="ECO:0008006" key="11">
    <source>
        <dbReference type="Google" id="ProtNLM"/>
    </source>
</evidence>
<sequence length="414" mass="46521">MYPSSIDTSERSVGEDGLPNFPMRRCPFAPPAEYAEIRKKPGLSKVRMPDGAWAWIVTRHNEVKQVLGDNRFSTVPSTPNYPMIAPARASLLRNEHPATLIRMDPPEHTKHRRMFSREFMVKTVEAMKPYLNDLVDRLLDEMEAKGGSCDFAEVFALALPTTVISNMLGVPYEDQEYFHERALQKLDLKADPEVPLRAGREMREYLDGLITRKLEAAEPADDLITRMLHNYMLPGHITRAEALATAELLLMGGHETTANMIALGCLSLLLHPDQKDALVADPSLVVGAVEEMLRFHTIVHYNGPRVALEDVEVGGTLIRKGDGVLALISAANRDPAAFDDPDRFDIRRKALHHVAFSFGSHQCLGQALARAELQIVFSKLFQRFPNLKLAVPVEELEFRYDAFVYGIEKLPVTW</sequence>
<dbReference type="Pfam" id="PF00067">
    <property type="entry name" value="p450"/>
    <property type="match status" value="1"/>
</dbReference>
<evidence type="ECO:0000256" key="2">
    <source>
        <dbReference type="ARBA" id="ARBA00022617"/>
    </source>
</evidence>